<protein>
    <recommendedName>
        <fullName evidence="2">DOT1 domain-containing protein</fullName>
    </recommendedName>
</protein>
<keyword evidence="4" id="KW-1185">Reference proteome</keyword>
<feature type="compositionally biased region" description="Low complexity" evidence="1">
    <location>
        <begin position="1"/>
        <end position="24"/>
    </location>
</feature>
<dbReference type="SUPFAM" id="SSF53335">
    <property type="entry name" value="S-adenosyl-L-methionine-dependent methyltransferases"/>
    <property type="match status" value="1"/>
</dbReference>
<evidence type="ECO:0000313" key="3">
    <source>
        <dbReference type="EMBL" id="EJK44194.1"/>
    </source>
</evidence>
<evidence type="ECO:0000259" key="2">
    <source>
        <dbReference type="Pfam" id="PF08123"/>
    </source>
</evidence>
<dbReference type="Pfam" id="PF08123">
    <property type="entry name" value="DOT1"/>
    <property type="match status" value="1"/>
</dbReference>
<dbReference type="OrthoDB" id="443402at2759"/>
<organism evidence="3 4">
    <name type="scientific">Thalassiosira oceanica</name>
    <name type="common">Marine diatom</name>
    <dbReference type="NCBI Taxonomy" id="159749"/>
    <lineage>
        <taxon>Eukaryota</taxon>
        <taxon>Sar</taxon>
        <taxon>Stramenopiles</taxon>
        <taxon>Ochrophyta</taxon>
        <taxon>Bacillariophyta</taxon>
        <taxon>Coscinodiscophyceae</taxon>
        <taxon>Thalassiosirophycidae</taxon>
        <taxon>Thalassiosirales</taxon>
        <taxon>Thalassiosiraceae</taxon>
        <taxon>Thalassiosira</taxon>
    </lineage>
</organism>
<feature type="region of interest" description="Disordered" evidence="1">
    <location>
        <begin position="1"/>
        <end position="131"/>
    </location>
</feature>
<gene>
    <name evidence="3" type="ORF">THAOC_37289</name>
</gene>
<dbReference type="OMA" id="EYLICYH"/>
<proteinExistence type="predicted"/>
<comment type="caution">
    <text evidence="3">The sequence shown here is derived from an EMBL/GenBank/DDBJ whole genome shotgun (WGS) entry which is preliminary data.</text>
</comment>
<dbReference type="InterPro" id="IPR025789">
    <property type="entry name" value="DOT1_dom"/>
</dbReference>
<dbReference type="GO" id="GO:0031151">
    <property type="term" value="F:histone H3K79 methyltransferase activity"/>
    <property type="evidence" value="ECO:0007669"/>
    <property type="project" value="InterPro"/>
</dbReference>
<accession>K0R0G2</accession>
<evidence type="ECO:0000313" key="4">
    <source>
        <dbReference type="Proteomes" id="UP000266841"/>
    </source>
</evidence>
<dbReference type="Gene3D" id="3.40.50.150">
    <property type="entry name" value="Vaccinia Virus protein VP39"/>
    <property type="match status" value="1"/>
</dbReference>
<feature type="compositionally biased region" description="Basic residues" evidence="1">
    <location>
        <begin position="83"/>
        <end position="95"/>
    </location>
</feature>
<sequence length="424" mass="46435">MSSTQRGRGSSSSAAADVDPSEPSVARPRTPSKRSKKASTSGGKDPVEETLRSPPKRARARGEAGNPKVVTPASELTTSVAGGKKRGGRSPRSPRRSLDLSSVREDEGDSTDIDESKSTAEGAGKVTGKTKLPFGRNVKQIEIPRNVSRVYKIVHSQTGSVGGNGHGGAIYGELTTGSMQKMTNLMMKHTNLDKTSRFIDVGCGLGKPNLHVAQYPGVEFSYGIELYHTRWMLGMSNLQQVMVAAMSDFENGKDKGDEAIGHRLYFAHGDITEATHFDPFTHVYMFDIGFPPTLFHQLAEMFNNSQSEYLICYHGPKLMIEDYGFNIELIVQTPTSMHGSSEVHTGYIYRRSETAAEAKSCKTKKLGVLCDPLFAKAYEMCQSGLKNVHDHTNAIVESNWGVSSRRRTRSVTKRQIEHGGKKTE</sequence>
<feature type="compositionally biased region" description="Basic and acidic residues" evidence="1">
    <location>
        <begin position="96"/>
        <end position="105"/>
    </location>
</feature>
<reference evidence="3 4" key="1">
    <citation type="journal article" date="2012" name="Genome Biol.">
        <title>Genome and low-iron response of an oceanic diatom adapted to chronic iron limitation.</title>
        <authorList>
            <person name="Lommer M."/>
            <person name="Specht M."/>
            <person name="Roy A.S."/>
            <person name="Kraemer L."/>
            <person name="Andreson R."/>
            <person name="Gutowska M.A."/>
            <person name="Wolf J."/>
            <person name="Bergner S.V."/>
            <person name="Schilhabel M.B."/>
            <person name="Klostermeier U.C."/>
            <person name="Beiko R.G."/>
            <person name="Rosenstiel P."/>
            <person name="Hippler M."/>
            <person name="Laroche J."/>
        </authorList>
    </citation>
    <scope>NUCLEOTIDE SEQUENCE [LARGE SCALE GENOMIC DNA]</scope>
    <source>
        <strain evidence="3 4">CCMP1005</strain>
    </source>
</reference>
<dbReference type="InterPro" id="IPR029063">
    <property type="entry name" value="SAM-dependent_MTases_sf"/>
</dbReference>
<name>K0R0G2_THAOC</name>
<dbReference type="AlphaFoldDB" id="K0R0G2"/>
<dbReference type="EMBL" id="AGNL01050054">
    <property type="protein sequence ID" value="EJK44194.1"/>
    <property type="molecule type" value="Genomic_DNA"/>
</dbReference>
<evidence type="ECO:0000256" key="1">
    <source>
        <dbReference type="SAM" id="MobiDB-lite"/>
    </source>
</evidence>
<dbReference type="eggNOG" id="ENOG502RZVU">
    <property type="taxonomic scope" value="Eukaryota"/>
</dbReference>
<feature type="domain" description="DOT1" evidence="2">
    <location>
        <begin position="169"/>
        <end position="303"/>
    </location>
</feature>
<dbReference type="Proteomes" id="UP000266841">
    <property type="component" value="Unassembled WGS sequence"/>
</dbReference>